<dbReference type="Pfam" id="PF04311">
    <property type="entry name" value="DUF459"/>
    <property type="match status" value="1"/>
</dbReference>
<dbReference type="AlphaFoldDB" id="A0A5B8L668"/>
<evidence type="ECO:0000313" key="2">
    <source>
        <dbReference type="EMBL" id="QDZ03465.1"/>
    </source>
</evidence>
<keyword evidence="3" id="KW-1185">Reference proteome</keyword>
<dbReference type="Proteomes" id="UP000321389">
    <property type="component" value="Chromosome"/>
</dbReference>
<protein>
    <submittedName>
        <fullName evidence="2">DUF459 domain-containing protein</fullName>
    </submittedName>
</protein>
<feature type="region of interest" description="Disordered" evidence="1">
    <location>
        <begin position="371"/>
        <end position="391"/>
    </location>
</feature>
<dbReference type="InterPro" id="IPR036514">
    <property type="entry name" value="SGNH_hydro_sf"/>
</dbReference>
<evidence type="ECO:0000256" key="1">
    <source>
        <dbReference type="SAM" id="MobiDB-lite"/>
    </source>
</evidence>
<dbReference type="SUPFAM" id="SSF52266">
    <property type="entry name" value="SGNH hydrolase"/>
    <property type="match status" value="1"/>
</dbReference>
<evidence type="ECO:0000313" key="3">
    <source>
        <dbReference type="Proteomes" id="UP000321389"/>
    </source>
</evidence>
<dbReference type="GO" id="GO:0016788">
    <property type="term" value="F:hydrolase activity, acting on ester bonds"/>
    <property type="evidence" value="ECO:0007669"/>
    <property type="project" value="UniProtKB-ARBA"/>
</dbReference>
<organism evidence="2 3">
    <name type="scientific">Nitratireductor mangrovi</name>
    <dbReference type="NCBI Taxonomy" id="2599600"/>
    <lineage>
        <taxon>Bacteria</taxon>
        <taxon>Pseudomonadati</taxon>
        <taxon>Pseudomonadota</taxon>
        <taxon>Alphaproteobacteria</taxon>
        <taxon>Hyphomicrobiales</taxon>
        <taxon>Phyllobacteriaceae</taxon>
        <taxon>Nitratireductor</taxon>
    </lineage>
</organism>
<dbReference type="CDD" id="cd01829">
    <property type="entry name" value="SGNH_hydrolase_peri2"/>
    <property type="match status" value="1"/>
</dbReference>
<accession>A0A5B8L668</accession>
<dbReference type="KEGG" id="niy:FQ775_21720"/>
<dbReference type="Gene3D" id="3.40.50.1110">
    <property type="entry name" value="SGNH hydrolase"/>
    <property type="match status" value="1"/>
</dbReference>
<dbReference type="EMBL" id="CP042301">
    <property type="protein sequence ID" value="QDZ03465.1"/>
    <property type="molecule type" value="Genomic_DNA"/>
</dbReference>
<sequence>MVMVFVGVADDARAQDRPRSLFEFLFRGGRESARQPERRVPEVKKRTTTRRATPRSSTALRSAPVEPAPAAVEKAETARVVLVVGDFIAGGLAEGLETVYAENPSVRIVERSNGSSGFVRDDFYDWPASIGSILEEEAPAVAVVLIGSNDRQPMVVEGKRESVRSEKWNEEYATRIEAFIKEFADRRIPVVWLGLPAFRFSSMSSDMLAFNDIQRNAVEAVGGTFVDIWDGFVDENGAFAASGPDINGQPVRLRASDGINFTKAGRRKIAFYAEKPLARILGDGQPIVLPDLIIPELIGPPTAGQPAIDRTPPISLSDPALDGSEELLGFGFEPRDDDAQTLSEKLAIDGIAPPAAPGRADDFGIYTRPVAAPTKIEPAPASGERTSGISE</sequence>
<feature type="compositionally biased region" description="Basic and acidic residues" evidence="1">
    <location>
        <begin position="33"/>
        <end position="45"/>
    </location>
</feature>
<dbReference type="InterPro" id="IPR007407">
    <property type="entry name" value="DUF459"/>
</dbReference>
<name>A0A5B8L668_9HYPH</name>
<gene>
    <name evidence="2" type="ORF">FQ775_21720</name>
</gene>
<proteinExistence type="predicted"/>
<feature type="region of interest" description="Disordered" evidence="1">
    <location>
        <begin position="33"/>
        <end position="67"/>
    </location>
</feature>
<reference evidence="2" key="1">
    <citation type="submission" date="2020-04" db="EMBL/GenBank/DDBJ databases">
        <title>Nitratireductor sp. nov. isolated from mangrove soil.</title>
        <authorList>
            <person name="Ye Y."/>
        </authorList>
    </citation>
    <scope>NUCLEOTIDE SEQUENCE</scope>
    <source>
        <strain evidence="2">SY7</strain>
    </source>
</reference>
<dbReference type="OrthoDB" id="9805649at2"/>
<feature type="compositionally biased region" description="Low complexity" evidence="1">
    <location>
        <begin position="54"/>
        <end position="67"/>
    </location>
</feature>